<accession>A0A1G1WRS0</accession>
<keyword evidence="1" id="KW-1133">Transmembrane helix</keyword>
<evidence type="ECO:0000256" key="1">
    <source>
        <dbReference type="SAM" id="Phobius"/>
    </source>
</evidence>
<gene>
    <name evidence="2" type="ORF">A3F35_01695</name>
</gene>
<dbReference type="Proteomes" id="UP000178068">
    <property type="component" value="Unassembled WGS sequence"/>
</dbReference>
<organism evidence="2 3">
    <name type="scientific">Candidatus Woykebacteria bacterium RIFCSPHIGHO2_12_FULL_45_10</name>
    <dbReference type="NCBI Taxonomy" id="1802603"/>
    <lineage>
        <taxon>Bacteria</taxon>
        <taxon>Candidatus Woykeibacteriota</taxon>
    </lineage>
</organism>
<comment type="caution">
    <text evidence="2">The sequence shown here is derived from an EMBL/GenBank/DDBJ whole genome shotgun (WGS) entry which is preliminary data.</text>
</comment>
<sequence length="495" mass="52669">MKLEFDQKTKLTDILEKIRSSTESSLELSLPSDSLLAANSINKEIIKRFASDVGKEVSFSSAAPAVAKDELGFVEGEDVSSLPHQEPAEAALPIVSTVAEGSNKKTFSKISLPNFAFLQKIPRIYLAAGGLALILIFAFFLFLWVLPSVDVTLFYEASTKSASSELTASVGAELDANKKTVPATTEEVSKNDLATAKATGKKNVGEAAKGRVTINNYLDSDRFFSKGAVITPTSGGITFTLDNDVTASASAGFGNHTEVGVNVTATKTGPEGNLAAGTNFKIGSANTSQLFARNDTALSGGSTKTITIVSEADRNSLKDQLVAQLTKKATDEIKSQNKDVVIPEAGVEVTVSKETYDVDVGQEAAEVSLSLEVTAKAVVLKFADLVSILTKTMAVPEGFKVSEKDSSATASFLTKTTESNWRIQGKINAVLVPDVNLEKISKDLSGKRVGSAKEYLDGLKAIKSYSLKFRPSFYSAIGFLPFSTSKIHVKVEKSQ</sequence>
<dbReference type="AlphaFoldDB" id="A0A1G1WRS0"/>
<evidence type="ECO:0008006" key="4">
    <source>
        <dbReference type="Google" id="ProtNLM"/>
    </source>
</evidence>
<evidence type="ECO:0000313" key="3">
    <source>
        <dbReference type="Proteomes" id="UP000178068"/>
    </source>
</evidence>
<name>A0A1G1WRS0_9BACT</name>
<reference evidence="2 3" key="1">
    <citation type="journal article" date="2016" name="Nat. Commun.">
        <title>Thousands of microbial genomes shed light on interconnected biogeochemical processes in an aquifer system.</title>
        <authorList>
            <person name="Anantharaman K."/>
            <person name="Brown C.T."/>
            <person name="Hug L.A."/>
            <person name="Sharon I."/>
            <person name="Castelle C.J."/>
            <person name="Probst A.J."/>
            <person name="Thomas B.C."/>
            <person name="Singh A."/>
            <person name="Wilkins M.J."/>
            <person name="Karaoz U."/>
            <person name="Brodie E.L."/>
            <person name="Williams K.H."/>
            <person name="Hubbard S.S."/>
            <person name="Banfield J.F."/>
        </authorList>
    </citation>
    <scope>NUCLEOTIDE SEQUENCE [LARGE SCALE GENOMIC DNA]</scope>
</reference>
<keyword evidence="1" id="KW-0812">Transmembrane</keyword>
<evidence type="ECO:0000313" key="2">
    <source>
        <dbReference type="EMBL" id="OGY30419.1"/>
    </source>
</evidence>
<dbReference type="STRING" id="1802603.A3F35_01695"/>
<keyword evidence="1" id="KW-0472">Membrane</keyword>
<protein>
    <recommendedName>
        <fullName evidence="4">Baseplate protein J-like domain-containing protein</fullName>
    </recommendedName>
</protein>
<dbReference type="EMBL" id="MHCZ01000003">
    <property type="protein sequence ID" value="OGY30419.1"/>
    <property type="molecule type" value="Genomic_DNA"/>
</dbReference>
<proteinExistence type="predicted"/>
<feature type="transmembrane region" description="Helical" evidence="1">
    <location>
        <begin position="124"/>
        <end position="146"/>
    </location>
</feature>